<keyword evidence="3" id="KW-0472">Membrane</keyword>
<feature type="coiled-coil region" evidence="1">
    <location>
        <begin position="348"/>
        <end position="375"/>
    </location>
</feature>
<evidence type="ECO:0008006" key="6">
    <source>
        <dbReference type="Google" id="ProtNLM"/>
    </source>
</evidence>
<feature type="compositionally biased region" description="Low complexity" evidence="2">
    <location>
        <begin position="85"/>
        <end position="94"/>
    </location>
</feature>
<accession>A0ABU6IFH4</accession>
<dbReference type="RefSeq" id="WP_338208813.1">
    <property type="nucleotide sequence ID" value="NZ_JAYMFF010000002.1"/>
</dbReference>
<reference evidence="4 5" key="1">
    <citation type="submission" date="2024-01" db="EMBL/GenBank/DDBJ databases">
        <title>novel species in genus Adlercreutzia.</title>
        <authorList>
            <person name="Liu X."/>
        </authorList>
    </citation>
    <scope>NUCLEOTIDE SEQUENCE [LARGE SCALE GENOMIC DNA]</scope>
    <source>
        <strain evidence="4 5">R7</strain>
    </source>
</reference>
<evidence type="ECO:0000313" key="4">
    <source>
        <dbReference type="EMBL" id="MEC4175187.1"/>
    </source>
</evidence>
<dbReference type="Proteomes" id="UP001349994">
    <property type="component" value="Unassembled WGS sequence"/>
</dbReference>
<evidence type="ECO:0000256" key="2">
    <source>
        <dbReference type="SAM" id="MobiDB-lite"/>
    </source>
</evidence>
<protein>
    <recommendedName>
        <fullName evidence="6">LemA family protein</fullName>
    </recommendedName>
</protein>
<feature type="region of interest" description="Disordered" evidence="2">
    <location>
        <begin position="36"/>
        <end position="94"/>
    </location>
</feature>
<keyword evidence="1" id="KW-0175">Coiled coil</keyword>
<keyword evidence="3" id="KW-0812">Transmembrane</keyword>
<comment type="caution">
    <text evidence="4">The sequence shown here is derived from an EMBL/GenBank/DDBJ whole genome shotgun (WGS) entry which is preliminary data.</text>
</comment>
<dbReference type="EMBL" id="JAYMFF010000002">
    <property type="protein sequence ID" value="MEC4175187.1"/>
    <property type="molecule type" value="Genomic_DNA"/>
</dbReference>
<evidence type="ECO:0000256" key="1">
    <source>
        <dbReference type="SAM" id="Coils"/>
    </source>
</evidence>
<sequence>MARKKINHAAHIKSHTQGSSNEISFSVLDAAREARDAAERDRRGGASSAGGVSLFTLGAGKKPRATPEKEQHIVLPGSAPRNTGRSAAPRHSSASAVLRDRTPLRFVPTVVGVCVVIALVLTVGQTVFQMRAHQSDLRSVLAEQIAVINQADEVVIPFDELVVKQYGDQHFAKATSMGDSSMLDQLSDSYRALVGDIAPVYGSLQDAVAAIEEVQPSLSDNDDKEAARQALAAAQARMNMFDTGISIVDEALMATEAYEAARSGWKDIIDADAAAREATAALEEMTEDTVRASTEKTNTALTLLNHAADQFDTAQGSYPGLDLSLFSTYVAKRIEAQQAALSADAAYLDRDKELLAQENERYNILEDEAASLAQQLEEDPDVIVAAFYDAAIAQNVEFYEAERLKAGNADTFLRNYLGSDAQ</sequence>
<feature type="transmembrane region" description="Helical" evidence="3">
    <location>
        <begin position="106"/>
        <end position="128"/>
    </location>
</feature>
<keyword evidence="3" id="KW-1133">Transmembrane helix</keyword>
<evidence type="ECO:0000313" key="5">
    <source>
        <dbReference type="Proteomes" id="UP001349994"/>
    </source>
</evidence>
<gene>
    <name evidence="4" type="ORF">VIN30_01835</name>
</gene>
<organism evidence="4 5">
    <name type="scientific">Adlercreutzia wanghongyangiae</name>
    <dbReference type="NCBI Taxonomy" id="3111451"/>
    <lineage>
        <taxon>Bacteria</taxon>
        <taxon>Bacillati</taxon>
        <taxon>Actinomycetota</taxon>
        <taxon>Coriobacteriia</taxon>
        <taxon>Eggerthellales</taxon>
        <taxon>Eggerthellaceae</taxon>
        <taxon>Adlercreutzia</taxon>
    </lineage>
</organism>
<keyword evidence="5" id="KW-1185">Reference proteome</keyword>
<evidence type="ECO:0000256" key="3">
    <source>
        <dbReference type="SAM" id="Phobius"/>
    </source>
</evidence>
<name>A0ABU6IFH4_9ACTN</name>
<proteinExistence type="predicted"/>